<dbReference type="SUPFAM" id="SSF53448">
    <property type="entry name" value="Nucleotide-diphospho-sugar transferases"/>
    <property type="match status" value="1"/>
</dbReference>
<comment type="caution">
    <text evidence="10">The sequence shown here is derived from an EMBL/GenBank/DDBJ whole genome shotgun (WGS) entry which is preliminary data.</text>
</comment>
<comment type="subcellular location">
    <subcellularLocation>
        <location evidence="7">Cell membrane</location>
        <topology evidence="7">Multi-pass membrane protein</topology>
    </subcellularLocation>
    <subcellularLocation>
        <location evidence="1">Membrane</location>
        <topology evidence="1">Multi-pass membrane protein</topology>
    </subcellularLocation>
</comment>
<proteinExistence type="inferred from homology"/>
<dbReference type="GO" id="GO:0005886">
    <property type="term" value="C:plasma membrane"/>
    <property type="evidence" value="ECO:0007669"/>
    <property type="project" value="UniProtKB-SubCell"/>
</dbReference>
<feature type="transmembrane region" description="Helical" evidence="7">
    <location>
        <begin position="486"/>
        <end position="505"/>
    </location>
</feature>
<dbReference type="InterPro" id="IPR013616">
    <property type="entry name" value="Chitin_synth_N"/>
</dbReference>
<keyword evidence="11" id="KW-1185">Reference proteome</keyword>
<keyword evidence="5 7" id="KW-1133">Transmembrane helix</keyword>
<gene>
    <name evidence="10" type="primary">CHS2_3</name>
    <name evidence="10" type="ORF">HK103_004839</name>
</gene>
<feature type="transmembrane region" description="Helical" evidence="7">
    <location>
        <begin position="788"/>
        <end position="807"/>
    </location>
</feature>
<dbReference type="CDD" id="cd04190">
    <property type="entry name" value="Chitin_synth_C"/>
    <property type="match status" value="1"/>
</dbReference>
<keyword evidence="7" id="KW-0961">Cell wall biogenesis/degradation</keyword>
<feature type="transmembrane region" description="Helical" evidence="7">
    <location>
        <begin position="609"/>
        <end position="628"/>
    </location>
</feature>
<evidence type="ECO:0000256" key="1">
    <source>
        <dbReference type="ARBA" id="ARBA00004141"/>
    </source>
</evidence>
<feature type="domain" description="Chitin synthase N-terminal" evidence="9">
    <location>
        <begin position="109"/>
        <end position="176"/>
    </location>
</feature>
<feature type="transmembrane region" description="Helical" evidence="7">
    <location>
        <begin position="517"/>
        <end position="546"/>
    </location>
</feature>
<evidence type="ECO:0000256" key="4">
    <source>
        <dbReference type="ARBA" id="ARBA00022692"/>
    </source>
</evidence>
<dbReference type="InterPro" id="IPR029044">
    <property type="entry name" value="Nucleotide-diphossugar_trans"/>
</dbReference>
<dbReference type="Proteomes" id="UP001210925">
    <property type="component" value="Unassembled WGS sequence"/>
</dbReference>
<sequence>MSYQNPRPVDDRNYYQRQSPDERGRQQRPPAQNGEMRRRSPERYGYGQGYARSEASSGQTYPKSPPSAVSGYSGGYNQRPAPQAYQQPPSNYGPSYDAPPPQQQYGRKRTVRQIPLTPQGNLVIDVPVADRVAKMGKYSTGDEFTHMRYTAVTCTPDEFPSKGYSLRQQELQRQTELFIVVTMYNEDDYLFCKTMQALMKNIAYLCSRSRSKVWGDEGWKKAVICIVSDGRAKINSRVLDVLGIMGVFQNGIMKDHVNQKPVTGHLFEYTTQVCVTSDLKVQGHENGYVPVQILFCLKEKNAKKINSHRWFFNAFGPLIRPNVCILIDVGTKPTTQSLYHLWKAFERDSSIGGACGEIYAELGTGCVNLLNPLVAAQNFEYKMSNILDKPLESVCGYISVLPGAFSAYRYLALQGKPLEQYFKGEALHGSEDIFAANMYLAEDRILCFEIVTKANQAWLLKYVKSAKAETDVPDNTPEFISQRRRWLNGSFFATVHSLTHWFYIFRSGHNLIRKTILVFEFIYNLVNVFFAWFNLSFFYLTFYYIVGGIGEPDFTTSDGIVLRNPNDPFIINGKRYGEYIFPVLREFYLMCIVITVVSSLGNRPQGSKFIYNTIIFLFALIMAMMIYLGGFSVYQSIKKIQPTQFQNFGTLLLKNATFRDICISTASTLGLYIISSCLYFDPFHMVTSFIQYMLFLPSFSNILNVYAFCNLHDVSWGTKGDNSAAALGGVSATKNKDGKDTVEVEMITDHKDINTNYEKFIKNLNEPRPNEKKKRDANTKMEDYFKNFRTRVVLSWIFSNAIVIILMTNQNVLQAIQKPFLLNTTGGSDQTGNPFLEVLYF</sequence>
<name>A0AAD5UJY5_9FUNG</name>
<reference evidence="10" key="1">
    <citation type="submission" date="2020-05" db="EMBL/GenBank/DDBJ databases">
        <title>Phylogenomic resolution of chytrid fungi.</title>
        <authorList>
            <person name="Stajich J.E."/>
            <person name="Amses K."/>
            <person name="Simmons R."/>
            <person name="Seto K."/>
            <person name="Myers J."/>
            <person name="Bonds A."/>
            <person name="Quandt C.A."/>
            <person name="Barry K."/>
            <person name="Liu P."/>
            <person name="Grigoriev I."/>
            <person name="Longcore J.E."/>
            <person name="James T.Y."/>
        </authorList>
    </citation>
    <scope>NUCLEOTIDE SEQUENCE</scope>
    <source>
        <strain evidence="10">PLAUS21</strain>
    </source>
</reference>
<organism evidence="10 11">
    <name type="scientific">Boothiomyces macroporosus</name>
    <dbReference type="NCBI Taxonomy" id="261099"/>
    <lineage>
        <taxon>Eukaryota</taxon>
        <taxon>Fungi</taxon>
        <taxon>Fungi incertae sedis</taxon>
        <taxon>Chytridiomycota</taxon>
        <taxon>Chytridiomycota incertae sedis</taxon>
        <taxon>Chytridiomycetes</taxon>
        <taxon>Rhizophydiales</taxon>
        <taxon>Terramycetaceae</taxon>
        <taxon>Boothiomyces</taxon>
    </lineage>
</organism>
<dbReference type="Pfam" id="PF01644">
    <property type="entry name" value="Chitin_synth_1"/>
    <property type="match status" value="1"/>
</dbReference>
<dbReference type="PANTHER" id="PTHR22914:SF44">
    <property type="entry name" value="CHITIN SYNTHASE 2"/>
    <property type="match status" value="1"/>
</dbReference>
<dbReference type="GO" id="GO:0030428">
    <property type="term" value="C:cell septum"/>
    <property type="evidence" value="ECO:0007669"/>
    <property type="project" value="TreeGrafter"/>
</dbReference>
<feature type="region of interest" description="Disordered" evidence="8">
    <location>
        <begin position="1"/>
        <end position="108"/>
    </location>
</feature>
<keyword evidence="3 7" id="KW-0328">Glycosyltransferase</keyword>
<dbReference type="Pfam" id="PF08407">
    <property type="entry name" value="Chitin_synth_1N"/>
    <property type="match status" value="1"/>
</dbReference>
<dbReference type="InterPro" id="IPR004835">
    <property type="entry name" value="Chitin_synth"/>
</dbReference>
<dbReference type="EC" id="2.4.1.16" evidence="2 7"/>
<feature type="transmembrane region" description="Helical" evidence="7">
    <location>
        <begin position="579"/>
        <end position="597"/>
    </location>
</feature>
<feature type="transmembrane region" description="Helical" evidence="7">
    <location>
        <begin position="689"/>
        <end position="709"/>
    </location>
</feature>
<keyword evidence="7" id="KW-0808">Transferase</keyword>
<evidence type="ECO:0000256" key="3">
    <source>
        <dbReference type="ARBA" id="ARBA00022676"/>
    </source>
</evidence>
<dbReference type="GO" id="GO:0004100">
    <property type="term" value="F:chitin synthase activity"/>
    <property type="evidence" value="ECO:0007669"/>
    <property type="project" value="UniProtKB-UniRule"/>
</dbReference>
<evidence type="ECO:0000313" key="11">
    <source>
        <dbReference type="Proteomes" id="UP001210925"/>
    </source>
</evidence>
<evidence type="ECO:0000256" key="2">
    <source>
        <dbReference type="ARBA" id="ARBA00012543"/>
    </source>
</evidence>
<evidence type="ECO:0000256" key="8">
    <source>
        <dbReference type="SAM" id="MobiDB-lite"/>
    </source>
</evidence>
<protein>
    <recommendedName>
        <fullName evidence="2 7">Chitin synthase</fullName>
        <ecNumber evidence="2 7">2.4.1.16</ecNumber>
    </recommendedName>
</protein>
<keyword evidence="4 7" id="KW-0812">Transmembrane</keyword>
<dbReference type="AlphaFoldDB" id="A0AAD5UJY5"/>
<dbReference type="EMBL" id="JADGKB010000040">
    <property type="protein sequence ID" value="KAJ3257285.1"/>
    <property type="molecule type" value="Genomic_DNA"/>
</dbReference>
<dbReference type="PANTHER" id="PTHR22914">
    <property type="entry name" value="CHITIN SYNTHASE"/>
    <property type="match status" value="1"/>
</dbReference>
<comment type="similarity">
    <text evidence="7">Belongs to the chitin synthase family.</text>
</comment>
<accession>A0AAD5UJY5</accession>
<evidence type="ECO:0000256" key="7">
    <source>
        <dbReference type="RuleBase" id="RU366040"/>
    </source>
</evidence>
<evidence type="ECO:0000256" key="6">
    <source>
        <dbReference type="ARBA" id="ARBA00023136"/>
    </source>
</evidence>
<feature type="compositionally biased region" description="Basic and acidic residues" evidence="8">
    <location>
        <begin position="8"/>
        <end position="25"/>
    </location>
</feature>
<comment type="catalytic activity">
    <reaction evidence="7">
        <text>[(1-&gt;4)-N-acetyl-beta-D-glucosaminyl](n) + UDP-N-acetyl-alpha-D-glucosamine = [(1-&gt;4)-N-acetyl-beta-D-glucosaminyl](n+1) + UDP + H(+)</text>
        <dbReference type="Rhea" id="RHEA:16637"/>
        <dbReference type="Rhea" id="RHEA-COMP:9593"/>
        <dbReference type="Rhea" id="RHEA-COMP:9595"/>
        <dbReference type="ChEBI" id="CHEBI:15378"/>
        <dbReference type="ChEBI" id="CHEBI:17029"/>
        <dbReference type="ChEBI" id="CHEBI:57705"/>
        <dbReference type="ChEBI" id="CHEBI:58223"/>
        <dbReference type="EC" id="2.4.1.16"/>
    </reaction>
</comment>
<evidence type="ECO:0000259" key="9">
    <source>
        <dbReference type="Pfam" id="PF08407"/>
    </source>
</evidence>
<dbReference type="GO" id="GO:0006031">
    <property type="term" value="P:chitin biosynthetic process"/>
    <property type="evidence" value="ECO:0007669"/>
    <property type="project" value="UniProtKB-UniRule"/>
</dbReference>
<evidence type="ECO:0000313" key="10">
    <source>
        <dbReference type="EMBL" id="KAJ3257285.1"/>
    </source>
</evidence>
<keyword evidence="7" id="KW-1003">Cell membrane</keyword>
<evidence type="ECO:0000256" key="5">
    <source>
        <dbReference type="ARBA" id="ARBA00022989"/>
    </source>
</evidence>
<dbReference type="GO" id="GO:0071555">
    <property type="term" value="P:cell wall organization"/>
    <property type="evidence" value="ECO:0007669"/>
    <property type="project" value="UniProtKB-KW"/>
</dbReference>
<keyword evidence="6 7" id="KW-0472">Membrane</keyword>
<feature type="compositionally biased region" description="Low complexity" evidence="8">
    <location>
        <begin position="78"/>
        <end position="89"/>
    </location>
</feature>
<comment type="function">
    <text evidence="7">Polymerizes chitin, a structural polymer of the cell wall and septum, by transferring the sugar moiety of UDP-GlcNAc to the non-reducing end of the growing chitin polymer.</text>
</comment>